<dbReference type="Gene3D" id="3.20.80.10">
    <property type="entry name" value="Regulatory factor, effector binding domain"/>
    <property type="match status" value="1"/>
</dbReference>
<comment type="similarity">
    <text evidence="1">Belongs to the HEBP family.</text>
</comment>
<sequence length="246" mass="27901">MRIQVVLLVALAAVASADEEGGILDSIRNGFNRAGAAFSSLYATYETAPYTVERTVKTDDGETIIYEERNYPGQKWVCTTEIDEEEEEQNKDAFMRLFGYITGDNEGGITIPMTTPVSMVREPLTAEELANQERQSDEDTQEQESEEVHTKYTMCFYINQANQENAPPPTNPEVYIENRPTMTVIASQTGGYMDDEDWVAMADKLKQDATAQGETGMDYSSFYRAGYDSPMKFWNRRNEVWYVKQA</sequence>
<keyword evidence="4" id="KW-1185">Reference proteome</keyword>
<dbReference type="PANTHER" id="PTHR11220">
    <property type="entry name" value="HEME-BINDING PROTEIN-RELATED"/>
    <property type="match status" value="1"/>
</dbReference>
<dbReference type="InterPro" id="IPR011256">
    <property type="entry name" value="Reg_factor_effector_dom_sf"/>
</dbReference>
<dbReference type="FunFam" id="3.20.80.10:FF:000002">
    <property type="entry name" value="Heme-binding protein 2"/>
    <property type="match status" value="1"/>
</dbReference>
<evidence type="ECO:0000313" key="4">
    <source>
        <dbReference type="Proteomes" id="UP000440578"/>
    </source>
</evidence>
<dbReference type="InterPro" id="IPR006917">
    <property type="entry name" value="SOUL_heme-bd"/>
</dbReference>
<organism evidence="3 4">
    <name type="scientific">Amphibalanus amphitrite</name>
    <name type="common">Striped barnacle</name>
    <name type="synonym">Balanus amphitrite</name>
    <dbReference type="NCBI Taxonomy" id="1232801"/>
    <lineage>
        <taxon>Eukaryota</taxon>
        <taxon>Metazoa</taxon>
        <taxon>Ecdysozoa</taxon>
        <taxon>Arthropoda</taxon>
        <taxon>Crustacea</taxon>
        <taxon>Multicrustacea</taxon>
        <taxon>Cirripedia</taxon>
        <taxon>Thoracica</taxon>
        <taxon>Thoracicalcarea</taxon>
        <taxon>Balanomorpha</taxon>
        <taxon>Balanoidea</taxon>
        <taxon>Balanidae</taxon>
        <taxon>Amphibalaninae</taxon>
        <taxon>Amphibalanus</taxon>
    </lineage>
</organism>
<proteinExistence type="inferred from homology"/>
<evidence type="ECO:0000256" key="1">
    <source>
        <dbReference type="ARBA" id="ARBA00009817"/>
    </source>
</evidence>
<dbReference type="Pfam" id="PF04832">
    <property type="entry name" value="SOUL"/>
    <property type="match status" value="1"/>
</dbReference>
<protein>
    <submittedName>
        <fullName evidence="3">Heme-binding protein 1</fullName>
    </submittedName>
</protein>
<comment type="caution">
    <text evidence="3">The sequence shown here is derived from an EMBL/GenBank/DDBJ whole genome shotgun (WGS) entry which is preliminary data.</text>
</comment>
<keyword evidence="2" id="KW-0732">Signal</keyword>
<dbReference type="SUPFAM" id="SSF55136">
    <property type="entry name" value="Probable bacterial effector-binding domain"/>
    <property type="match status" value="1"/>
</dbReference>
<name>A0A6A4X502_AMPAM</name>
<dbReference type="Proteomes" id="UP000440578">
    <property type="component" value="Unassembled WGS sequence"/>
</dbReference>
<accession>A0A6A4X502</accession>
<evidence type="ECO:0000256" key="2">
    <source>
        <dbReference type="SAM" id="SignalP"/>
    </source>
</evidence>
<gene>
    <name evidence="3" type="primary">HEBP1_0</name>
    <name evidence="3" type="ORF">FJT64_016115</name>
</gene>
<dbReference type="OrthoDB" id="6424451at2759"/>
<dbReference type="PANTHER" id="PTHR11220:SF73">
    <property type="entry name" value="HEME-BINDING PROTEIN 2"/>
    <property type="match status" value="1"/>
</dbReference>
<feature type="signal peptide" evidence="2">
    <location>
        <begin position="1"/>
        <end position="17"/>
    </location>
</feature>
<dbReference type="EMBL" id="VIIS01000097">
    <property type="protein sequence ID" value="KAF0313363.1"/>
    <property type="molecule type" value="Genomic_DNA"/>
</dbReference>
<dbReference type="AlphaFoldDB" id="A0A6A4X502"/>
<evidence type="ECO:0000313" key="3">
    <source>
        <dbReference type="EMBL" id="KAF0313363.1"/>
    </source>
</evidence>
<reference evidence="3 4" key="1">
    <citation type="submission" date="2019-07" db="EMBL/GenBank/DDBJ databases">
        <title>Draft genome assembly of a fouling barnacle, Amphibalanus amphitrite (Darwin, 1854): The first reference genome for Thecostraca.</title>
        <authorList>
            <person name="Kim W."/>
        </authorList>
    </citation>
    <scope>NUCLEOTIDE SEQUENCE [LARGE SCALE GENOMIC DNA]</scope>
    <source>
        <strain evidence="3">SNU_AA5</strain>
        <tissue evidence="3">Soma without cirri and trophi</tissue>
    </source>
</reference>
<feature type="chain" id="PRO_5025624115" evidence="2">
    <location>
        <begin position="18"/>
        <end position="246"/>
    </location>
</feature>